<evidence type="ECO:0000313" key="3">
    <source>
        <dbReference type="Proteomes" id="UP000816034"/>
    </source>
</evidence>
<dbReference type="AlphaFoldDB" id="A0AA88KF86"/>
<protein>
    <submittedName>
        <fullName evidence="2">Uncharacterized protein</fullName>
    </submittedName>
</protein>
<name>A0AA88KF86_NAELO</name>
<comment type="caution">
    <text evidence="2">The sequence shown here is derived from an EMBL/GenBank/DDBJ whole genome shotgun (WGS) entry which is preliminary data.</text>
</comment>
<dbReference type="RefSeq" id="XP_044545379.1">
    <property type="nucleotide sequence ID" value="XM_044698848.1"/>
</dbReference>
<evidence type="ECO:0000256" key="1">
    <source>
        <dbReference type="SAM" id="MobiDB-lite"/>
    </source>
</evidence>
<feature type="region of interest" description="Disordered" evidence="1">
    <location>
        <begin position="742"/>
        <end position="770"/>
    </location>
</feature>
<proteinExistence type="predicted"/>
<feature type="compositionally biased region" description="Basic residues" evidence="1">
    <location>
        <begin position="221"/>
        <end position="234"/>
    </location>
</feature>
<feature type="region of interest" description="Disordered" evidence="1">
    <location>
        <begin position="1"/>
        <end position="60"/>
    </location>
</feature>
<accession>A0AA88KF86</accession>
<keyword evidence="3" id="KW-1185">Reference proteome</keyword>
<feature type="compositionally biased region" description="Polar residues" evidence="1">
    <location>
        <begin position="744"/>
        <end position="770"/>
    </location>
</feature>
<sequence>MSSAADHQHLRSSSTSSSRLDLSSLPDVHSRPSSQLDITIPNKKDLKGLPSLRSSKTPESISLSYEKDLRIETPKTEKAIFNTGEYGMVDLRFPNVRGGKPPSAKRGTRRLLSAGTAMRRSMNCMDNNEYEVDYDSLEEELFAPELSSFTLSHNQLVESCWDYLQKTNLGSDQQFKQAMDLGTQPRRNLRENDIYDDIQNMILSMKCDEEKQEMDLENKKKKDQIKRKQKKNASVRKQVDERLKILYHNPDELERLEKDIYLYEKQTKEAEQDKKMQMIHVNRNKKVPENFKETRMQQLKEAFKKRNDKIAQAQEKKEKLTKEFQDRKENLALKDEKRRLLAEYNRQENENKAKDAELYSKWSFFVCLLSRFLIFARELLRRRYLRKEEEKFKRVKKISYTSLMPVIWAKRSQKWKQAWDDFKKHWIFYRLWIGVKKKKESTMIIKSFLRETNMSFQIVRQVHLFWSKVIKVQRFLRKWHQIKQMQIMIQVLQYSIVEAKMLRGIPLKGEVVEPPKKKKLPPNGVIPLNRRPSSQLSSPMLLREESKLAVTPTLDDPIDNMEREDKFRFRLLRMPLEIKKEIISSDLKQRRKEYITAQKIYKNKLQQYERRVQQLMYILQAKSALSGGAASIDPSSIRDENGEIIEKPKPPYLKVVLSELEMKRLVIIGNKRLKDIEDNERQRVLANYVEFSEKQNELDMFREEWELNVANGFDELKRVLGGSFFAHEQLLMAPFELYKKPESETPTGSSPISMHSKTPSLPRSYTNSPVNYLAKQQTKKALSGSKSVIPPKGVAPAKSVVNLVKR</sequence>
<feature type="region of interest" description="Disordered" evidence="1">
    <location>
        <begin position="213"/>
        <end position="234"/>
    </location>
</feature>
<reference evidence="2 3" key="1">
    <citation type="journal article" date="2018" name="BMC Genomics">
        <title>The genome of Naegleria lovaniensis, the basis for a comparative approach to unravel pathogenicity factors of the human pathogenic amoeba N. fowleri.</title>
        <authorList>
            <person name="Liechti N."/>
            <person name="Schurch N."/>
            <person name="Bruggmann R."/>
            <person name="Wittwer M."/>
        </authorList>
    </citation>
    <scope>NUCLEOTIDE SEQUENCE [LARGE SCALE GENOMIC DNA]</scope>
    <source>
        <strain evidence="2 3">ATCC 30569</strain>
    </source>
</reference>
<dbReference type="Proteomes" id="UP000816034">
    <property type="component" value="Unassembled WGS sequence"/>
</dbReference>
<evidence type="ECO:0000313" key="2">
    <source>
        <dbReference type="EMBL" id="KAG2378117.1"/>
    </source>
</evidence>
<feature type="compositionally biased region" description="Low complexity" evidence="1">
    <location>
        <begin position="11"/>
        <end position="25"/>
    </location>
</feature>
<dbReference type="GeneID" id="68101193"/>
<gene>
    <name evidence="2" type="ORF">C9374_008739</name>
</gene>
<organism evidence="2 3">
    <name type="scientific">Naegleria lovaniensis</name>
    <name type="common">Amoeba</name>
    <dbReference type="NCBI Taxonomy" id="51637"/>
    <lineage>
        <taxon>Eukaryota</taxon>
        <taxon>Discoba</taxon>
        <taxon>Heterolobosea</taxon>
        <taxon>Tetramitia</taxon>
        <taxon>Eutetramitia</taxon>
        <taxon>Vahlkampfiidae</taxon>
        <taxon>Naegleria</taxon>
    </lineage>
</organism>
<dbReference type="EMBL" id="PYSW02000035">
    <property type="protein sequence ID" value="KAG2378117.1"/>
    <property type="molecule type" value="Genomic_DNA"/>
</dbReference>